<dbReference type="Pfam" id="PF07005">
    <property type="entry name" value="SBD_N"/>
    <property type="match status" value="1"/>
</dbReference>
<dbReference type="EMBL" id="UFXZ01000001">
    <property type="protein sequence ID" value="STC87785.1"/>
    <property type="molecule type" value="Genomic_DNA"/>
</dbReference>
<comment type="similarity">
    <text evidence="1">Belongs to the four-carbon acid sugar kinase family.</text>
</comment>
<accession>A0A376DE71</accession>
<keyword evidence="6" id="KW-0119">Carbohydrate metabolism</keyword>
<evidence type="ECO:0000256" key="4">
    <source>
        <dbReference type="ARBA" id="ARBA00022777"/>
    </source>
</evidence>
<evidence type="ECO:0000256" key="6">
    <source>
        <dbReference type="ARBA" id="ARBA00023277"/>
    </source>
</evidence>
<dbReference type="STRING" id="93378.A9798_07495"/>
<reference evidence="15 16" key="1">
    <citation type="submission" date="2018-06" db="EMBL/GenBank/DDBJ databases">
        <authorList>
            <consortium name="Pathogen Informatics"/>
            <person name="Doyle S."/>
        </authorList>
    </citation>
    <scope>NUCLEOTIDE SEQUENCE [LARGE SCALE GENOMIC DNA]</scope>
    <source>
        <strain evidence="15 16">NCTC12121</strain>
    </source>
</reference>
<dbReference type="RefSeq" id="WP_024522118.1">
    <property type="nucleotide sequence ID" value="NZ_CP065626.1"/>
</dbReference>
<evidence type="ECO:0000256" key="9">
    <source>
        <dbReference type="ARBA" id="ARBA00037335"/>
    </source>
</evidence>
<dbReference type="Proteomes" id="UP000255248">
    <property type="component" value="Unassembled WGS sequence"/>
</dbReference>
<dbReference type="Gene3D" id="3.40.980.20">
    <property type="entry name" value="Four-carbon acid sugar kinase, nucleotide binding domain"/>
    <property type="match status" value="1"/>
</dbReference>
<evidence type="ECO:0000256" key="10">
    <source>
        <dbReference type="ARBA" id="ARBA00039095"/>
    </source>
</evidence>
<evidence type="ECO:0000259" key="14">
    <source>
        <dbReference type="Pfam" id="PF17042"/>
    </source>
</evidence>
<organism evidence="15 16">
    <name type="scientific">Edwardsiella hoshinae</name>
    <dbReference type="NCBI Taxonomy" id="93378"/>
    <lineage>
        <taxon>Bacteria</taxon>
        <taxon>Pseudomonadati</taxon>
        <taxon>Pseudomonadota</taxon>
        <taxon>Gammaproteobacteria</taxon>
        <taxon>Enterobacterales</taxon>
        <taxon>Hafniaceae</taxon>
        <taxon>Edwardsiella</taxon>
    </lineage>
</organism>
<evidence type="ECO:0000256" key="8">
    <source>
        <dbReference type="ARBA" id="ARBA00036346"/>
    </source>
</evidence>
<comment type="function">
    <text evidence="9">Catalyzes the ATP-dependent phosphorylation of 3-oxo-tetronate to 3-oxo-tetronate 4-phosphate.</text>
</comment>
<evidence type="ECO:0000313" key="15">
    <source>
        <dbReference type="EMBL" id="STC87785.1"/>
    </source>
</evidence>
<evidence type="ECO:0000256" key="5">
    <source>
        <dbReference type="ARBA" id="ARBA00022840"/>
    </source>
</evidence>
<gene>
    <name evidence="15" type="ORF">NCTC12121_01574</name>
</gene>
<evidence type="ECO:0000313" key="16">
    <source>
        <dbReference type="Proteomes" id="UP000255248"/>
    </source>
</evidence>
<evidence type="ECO:0000256" key="3">
    <source>
        <dbReference type="ARBA" id="ARBA00022741"/>
    </source>
</evidence>
<dbReference type="GO" id="GO:0005524">
    <property type="term" value="F:ATP binding"/>
    <property type="evidence" value="ECO:0007669"/>
    <property type="project" value="UniProtKB-KW"/>
</dbReference>
<evidence type="ECO:0000256" key="1">
    <source>
        <dbReference type="ARBA" id="ARBA00005715"/>
    </source>
</evidence>
<dbReference type="NCBIfam" id="NF043035">
    <property type="entry name" value="OxoTetrKin"/>
    <property type="match status" value="1"/>
</dbReference>
<dbReference type="EC" id="2.7.1.217" evidence="10"/>
<keyword evidence="5" id="KW-0067">ATP-binding</keyword>
<dbReference type="GO" id="GO:0016301">
    <property type="term" value="F:kinase activity"/>
    <property type="evidence" value="ECO:0007669"/>
    <property type="project" value="UniProtKB-KW"/>
</dbReference>
<keyword evidence="4" id="KW-0418">Kinase</keyword>
<comment type="catalytic activity">
    <reaction evidence="8">
        <text>3-dehydro-D-erythronate + ATP = 3-dehydro-4-O-phospho-D-erythronate + ADP + H(+)</text>
        <dbReference type="Rhea" id="RHEA:52556"/>
        <dbReference type="ChEBI" id="CHEBI:15378"/>
        <dbReference type="ChEBI" id="CHEBI:30616"/>
        <dbReference type="ChEBI" id="CHEBI:57958"/>
        <dbReference type="ChEBI" id="CHEBI:136593"/>
        <dbReference type="ChEBI" id="CHEBI:456216"/>
        <dbReference type="EC" id="2.7.1.217"/>
    </reaction>
</comment>
<dbReference type="InterPro" id="IPR031475">
    <property type="entry name" value="NBD_C"/>
</dbReference>
<dbReference type="InterPro" id="IPR010737">
    <property type="entry name" value="4-carb_acid_sugar_kinase_N"/>
</dbReference>
<dbReference type="InterPro" id="IPR042213">
    <property type="entry name" value="NBD_C_sf"/>
</dbReference>
<evidence type="ECO:0000259" key="13">
    <source>
        <dbReference type="Pfam" id="PF07005"/>
    </source>
</evidence>
<evidence type="ECO:0000256" key="12">
    <source>
        <dbReference type="ARBA" id="ARBA00041377"/>
    </source>
</evidence>
<dbReference type="SUPFAM" id="SSF142764">
    <property type="entry name" value="YgbK-like"/>
    <property type="match status" value="1"/>
</dbReference>
<keyword evidence="3" id="KW-0547">Nucleotide-binding</keyword>
<keyword evidence="2" id="KW-0808">Transferase</keyword>
<name>A0A376DE71_9GAMM</name>
<dbReference type="InterPro" id="IPR050007">
    <property type="entry name" value="OtnK"/>
</dbReference>
<feature type="domain" description="Four-carbon acid sugar kinase N-terminal" evidence="13">
    <location>
        <begin position="4"/>
        <end position="228"/>
    </location>
</feature>
<dbReference type="AlphaFoldDB" id="A0A376DE71"/>
<protein>
    <recommendedName>
        <fullName evidence="11">3-oxo-tetronate kinase</fullName>
        <ecNumber evidence="10">2.7.1.217</ecNumber>
    </recommendedName>
    <alternativeName>
        <fullName evidence="12">3-dehydrotetronate 4-kinase</fullName>
    </alternativeName>
</protein>
<evidence type="ECO:0000256" key="11">
    <source>
        <dbReference type="ARBA" id="ARBA00039461"/>
    </source>
</evidence>
<sequence length="419" mass="44853">MIHLGVIADDFTGATDIASFLVENGVATVQFNGVPSQEAPPMCRALVISLKIRACPPHQAIAQALRALAWLQRQGCHQFYYKYCSTFDSSAQGNIGPVTDALMQALRLPFTVLSPALPINGRTVYQGYLFVMDRLLAESSMRHHPLNPMRDSYLPRLMEAQASGRCAVIPLQTLARGADATRQALAALRQEGYRYAVLDATEEHHLHIQGEAVADLALLTGASGLAIGLARRWAHRTAAPHSAGYPRNGRAIVLSGSCSAMTQRQVAHYATRAPWRQIEVDRCLTLAARQRYADELSEWALAQPAADAAPLISATVPVPQLTQIHAQYGPRASQAVEALFSALSERLAAGGIVRFIVAGGETAGAVSQALGVSGFYIGPSIAPGVPWVNALNKPLSLALKSGNFGTEAFFSHAQSAFPV</sequence>
<feature type="domain" description="Four-carbon acid sugar kinase nucleotide binding" evidence="14">
    <location>
        <begin position="253"/>
        <end position="410"/>
    </location>
</feature>
<evidence type="ECO:0000256" key="7">
    <source>
        <dbReference type="ARBA" id="ARBA00035898"/>
    </source>
</evidence>
<dbReference type="Gene3D" id="3.40.50.10840">
    <property type="entry name" value="Putative sugar-binding, N-terminal domain"/>
    <property type="match status" value="1"/>
</dbReference>
<comment type="catalytic activity">
    <reaction evidence="7">
        <text>3-dehydro-L-erythronate + ATP = 3-dehydro-4-O-phospho-L-erythronate + ADP + H(+)</text>
        <dbReference type="Rhea" id="RHEA:52552"/>
        <dbReference type="ChEBI" id="CHEBI:15378"/>
        <dbReference type="ChEBI" id="CHEBI:30616"/>
        <dbReference type="ChEBI" id="CHEBI:136592"/>
        <dbReference type="ChEBI" id="CHEBI:136670"/>
        <dbReference type="ChEBI" id="CHEBI:456216"/>
        <dbReference type="EC" id="2.7.1.217"/>
    </reaction>
</comment>
<dbReference type="OrthoDB" id="191465at2"/>
<dbReference type="Pfam" id="PF17042">
    <property type="entry name" value="NBD_C"/>
    <property type="match status" value="1"/>
</dbReference>
<evidence type="ECO:0000256" key="2">
    <source>
        <dbReference type="ARBA" id="ARBA00022679"/>
    </source>
</evidence>
<proteinExistence type="inferred from homology"/>
<dbReference type="InterPro" id="IPR037051">
    <property type="entry name" value="4-carb_acid_sugar_kinase_N_sf"/>
</dbReference>